<dbReference type="OMA" id="TINCAPV"/>
<dbReference type="KEGG" id="mgl:MGL_3951"/>
<feature type="domain" description="Integrase catalytic" evidence="3">
    <location>
        <begin position="166"/>
        <end position="336"/>
    </location>
</feature>
<proteinExistence type="predicted"/>
<dbReference type="InterPro" id="IPR012337">
    <property type="entry name" value="RNaseH-like_sf"/>
</dbReference>
<dbReference type="AlphaFoldDB" id="A8QBX8"/>
<dbReference type="PANTHER" id="PTHR37984:SF5">
    <property type="entry name" value="PROTEIN NYNRIN-LIKE"/>
    <property type="match status" value="1"/>
</dbReference>
<reference evidence="4 5" key="1">
    <citation type="journal article" date="2007" name="Proc. Natl. Acad. Sci. U.S.A.">
        <title>Dandruff-associated Malassezia genomes reveal convergent and divergent virulence traits shared with plant and human fungal pathogens.</title>
        <authorList>
            <person name="Xu J."/>
            <person name="Saunders C.W."/>
            <person name="Hu P."/>
            <person name="Grant R.A."/>
            <person name="Boekhout T."/>
            <person name="Kuramae E.E."/>
            <person name="Kronstad J.W."/>
            <person name="Deangelis Y.M."/>
            <person name="Reeder N.L."/>
            <person name="Johnstone K.R."/>
            <person name="Leland M."/>
            <person name="Fieno A.M."/>
            <person name="Begley W.M."/>
            <person name="Sun Y."/>
            <person name="Lacey M.P."/>
            <person name="Chaudhary T."/>
            <person name="Keough T."/>
            <person name="Chu L."/>
            <person name="Sears R."/>
            <person name="Yuan B."/>
            <person name="Dawson T.L.Jr."/>
        </authorList>
    </citation>
    <scope>NUCLEOTIDE SEQUENCE [LARGE SCALE GENOMIC DNA]</scope>
    <source>
        <strain evidence="5">ATCC MYA-4612 / CBS 7966</strain>
    </source>
</reference>
<dbReference type="InterPro" id="IPR001584">
    <property type="entry name" value="Integrase_cat-core"/>
</dbReference>
<dbReference type="GO" id="GO:0003723">
    <property type="term" value="F:RNA binding"/>
    <property type="evidence" value="ECO:0007669"/>
    <property type="project" value="UniProtKB-KW"/>
</dbReference>
<dbReference type="SUPFAM" id="SSF53098">
    <property type="entry name" value="Ribonuclease H-like"/>
    <property type="match status" value="1"/>
</dbReference>
<dbReference type="Gene3D" id="1.10.340.70">
    <property type="match status" value="1"/>
</dbReference>
<evidence type="ECO:0000256" key="2">
    <source>
        <dbReference type="SAM" id="MobiDB-lite"/>
    </source>
</evidence>
<dbReference type="InterPro" id="IPR036397">
    <property type="entry name" value="RNaseH_sf"/>
</dbReference>
<dbReference type="Gene3D" id="3.30.420.10">
    <property type="entry name" value="Ribonuclease H-like superfamily/Ribonuclease H"/>
    <property type="match status" value="1"/>
</dbReference>
<dbReference type="PROSITE" id="PS50994">
    <property type="entry name" value="INTEGRASE"/>
    <property type="match status" value="1"/>
</dbReference>
<protein>
    <recommendedName>
        <fullName evidence="3">Integrase catalytic domain-containing protein</fullName>
    </recommendedName>
</protein>
<feature type="compositionally biased region" description="Pro residues" evidence="2">
    <location>
        <begin position="399"/>
        <end position="409"/>
    </location>
</feature>
<feature type="compositionally biased region" description="Low complexity" evidence="2">
    <location>
        <begin position="410"/>
        <end position="424"/>
    </location>
</feature>
<evidence type="ECO:0000313" key="4">
    <source>
        <dbReference type="EMBL" id="EDP41743.1"/>
    </source>
</evidence>
<feature type="compositionally biased region" description="Polar residues" evidence="2">
    <location>
        <begin position="426"/>
        <end position="438"/>
    </location>
</feature>
<name>A8QBX8_MALGO</name>
<dbReference type="InParanoid" id="A8QBX8"/>
<evidence type="ECO:0000259" key="3">
    <source>
        <dbReference type="PROSITE" id="PS50994"/>
    </source>
</evidence>
<dbReference type="STRING" id="425265.A8QBX8"/>
<feature type="compositionally biased region" description="Polar residues" evidence="2">
    <location>
        <begin position="362"/>
        <end position="374"/>
    </location>
</feature>
<evidence type="ECO:0000313" key="5">
    <source>
        <dbReference type="Proteomes" id="UP000008837"/>
    </source>
</evidence>
<dbReference type="GeneID" id="5853263"/>
<dbReference type="EMBL" id="AAYY01000016">
    <property type="protein sequence ID" value="EDP41743.1"/>
    <property type="molecule type" value="Genomic_DNA"/>
</dbReference>
<gene>
    <name evidence="4" type="ORF">MGL_3951</name>
</gene>
<dbReference type="VEuPathDB" id="FungiDB:MGL_3951"/>
<keyword evidence="1" id="KW-0694">RNA-binding</keyword>
<dbReference type="GO" id="GO:0005634">
    <property type="term" value="C:nucleus"/>
    <property type="evidence" value="ECO:0007669"/>
    <property type="project" value="UniProtKB-ARBA"/>
</dbReference>
<organism evidence="4 5">
    <name type="scientific">Malassezia globosa (strain ATCC MYA-4612 / CBS 7966)</name>
    <name type="common">Dandruff-associated fungus</name>
    <dbReference type="NCBI Taxonomy" id="425265"/>
    <lineage>
        <taxon>Eukaryota</taxon>
        <taxon>Fungi</taxon>
        <taxon>Dikarya</taxon>
        <taxon>Basidiomycota</taxon>
        <taxon>Ustilaginomycotina</taxon>
        <taxon>Malasseziomycetes</taxon>
        <taxon>Malasseziales</taxon>
        <taxon>Malasseziaceae</taxon>
        <taxon>Malassezia</taxon>
    </lineage>
</organism>
<dbReference type="GO" id="GO:0015074">
    <property type="term" value="P:DNA integration"/>
    <property type="evidence" value="ECO:0007669"/>
    <property type="project" value="InterPro"/>
</dbReference>
<dbReference type="Pfam" id="PF00665">
    <property type="entry name" value="rve"/>
    <property type="match status" value="1"/>
</dbReference>
<dbReference type="PANTHER" id="PTHR37984">
    <property type="entry name" value="PROTEIN CBG26694"/>
    <property type="match status" value="1"/>
</dbReference>
<keyword evidence="5" id="KW-1185">Reference proteome</keyword>
<comment type="caution">
    <text evidence="4">The sequence shown here is derived from an EMBL/GenBank/DDBJ whole genome shotgun (WGS) entry which is preliminary data.</text>
</comment>
<dbReference type="Proteomes" id="UP000008837">
    <property type="component" value="Unassembled WGS sequence"/>
</dbReference>
<accession>A8QBX8</accession>
<dbReference type="OrthoDB" id="3349616at2759"/>
<evidence type="ECO:0000256" key="1">
    <source>
        <dbReference type="ARBA" id="ARBA00022884"/>
    </source>
</evidence>
<sequence length="463" mass="53001">MGYQASLHEGLEHASSQAHVPIQEGFTNEHRNLFDEWLMSNTFKSVVIREQYLMRLHVLHALANGHNSRQLLKDGVCSLSFIQKTRQNYSLNERGELYYHARKGKATLLVIPDDEVFDVIVREHNAIHHQGTSKTWYEISRRYHGIPKRAVDWVLRHCLLCHDHRPGPRPAPTQKISSHEVMERVQMDLIDMRREPDRKYRWILHIKDHYSRFCMLYPLRRRRGKHVVRCFLQWIATMGPPMILQTDNGVEFVNALITQVAVQHQILIRRGQSGRPRSQGLIERANGHVRNLIAKWCNRFGENRWSRSLPSIALACNTSVHSSTRRTPFEMVFGRAPSWQRLARLDPLDPTLTNMELGLEYEQQQSQSSVDTNGPPTPSPVRSVVPPMALSPPSETLPSPSPPPSPSPSPSSSSSQRISSDDPSALVSQSRKTTSVPIVNQEPIPREVYFRRGTRVSTLTSLM</sequence>
<feature type="region of interest" description="Disordered" evidence="2">
    <location>
        <begin position="362"/>
        <end position="444"/>
    </location>
</feature>
<dbReference type="InterPro" id="IPR050951">
    <property type="entry name" value="Retrovirus_Pol_polyprotein"/>
</dbReference>
<feature type="compositionally biased region" description="Low complexity" evidence="2">
    <location>
        <begin position="380"/>
        <end position="398"/>
    </location>
</feature>
<dbReference type="RefSeq" id="XP_001728957.1">
    <property type="nucleotide sequence ID" value="XM_001728905.1"/>
</dbReference>